<sequence>MPSERLCHKIACDASAGGGVQPHQKEQDPYPTQELEMARAAQSCPDQTEDPRSELAELTKAMVGVESLLPEELEDSGDGGRVGFWVLRFGLRRCLAHALGREAALGRALGLGAAIAAGLGQLDVSSLSLSAEVIQCKQQSIIDSVEMRHQPQKCPGSLSKAGLNSKPSFLIHSAGSARDQGGGTDRQERRPAIDKVKSKSTDEKRQLLRHCIGRPQVL</sequence>
<evidence type="ECO:0000256" key="1">
    <source>
        <dbReference type="SAM" id="MobiDB-lite"/>
    </source>
</evidence>
<dbReference type="Proteomes" id="UP000186817">
    <property type="component" value="Unassembled WGS sequence"/>
</dbReference>
<evidence type="ECO:0000313" key="2">
    <source>
        <dbReference type="EMBL" id="OLP92771.1"/>
    </source>
</evidence>
<comment type="caution">
    <text evidence="2">The sequence shown here is derived from an EMBL/GenBank/DDBJ whole genome shotgun (WGS) entry which is preliminary data.</text>
</comment>
<keyword evidence="3" id="KW-1185">Reference proteome</keyword>
<dbReference type="AlphaFoldDB" id="A0A1Q9DC70"/>
<feature type="compositionally biased region" description="Basic and acidic residues" evidence="1">
    <location>
        <begin position="185"/>
        <end position="205"/>
    </location>
</feature>
<protein>
    <submittedName>
        <fullName evidence="2">Uncharacterized protein</fullName>
    </submittedName>
</protein>
<evidence type="ECO:0000313" key="3">
    <source>
        <dbReference type="Proteomes" id="UP000186817"/>
    </source>
</evidence>
<reference evidence="2 3" key="1">
    <citation type="submission" date="2016-02" db="EMBL/GenBank/DDBJ databases">
        <title>Genome analysis of coral dinoflagellate symbionts highlights evolutionary adaptations to a symbiotic lifestyle.</title>
        <authorList>
            <person name="Aranda M."/>
            <person name="Li Y."/>
            <person name="Liew Y.J."/>
            <person name="Baumgarten S."/>
            <person name="Simakov O."/>
            <person name="Wilson M."/>
            <person name="Piel J."/>
            <person name="Ashoor H."/>
            <person name="Bougouffa S."/>
            <person name="Bajic V.B."/>
            <person name="Ryu T."/>
            <person name="Ravasi T."/>
            <person name="Bayer T."/>
            <person name="Micklem G."/>
            <person name="Kim H."/>
            <person name="Bhak J."/>
            <person name="Lajeunesse T.C."/>
            <person name="Voolstra C.R."/>
        </authorList>
    </citation>
    <scope>NUCLEOTIDE SEQUENCE [LARGE SCALE GENOMIC DNA]</scope>
    <source>
        <strain evidence="2 3">CCMP2467</strain>
    </source>
</reference>
<gene>
    <name evidence="2" type="ORF">AK812_SmicGene25405</name>
</gene>
<organism evidence="2 3">
    <name type="scientific">Symbiodinium microadriaticum</name>
    <name type="common">Dinoflagellate</name>
    <name type="synonym">Zooxanthella microadriatica</name>
    <dbReference type="NCBI Taxonomy" id="2951"/>
    <lineage>
        <taxon>Eukaryota</taxon>
        <taxon>Sar</taxon>
        <taxon>Alveolata</taxon>
        <taxon>Dinophyceae</taxon>
        <taxon>Suessiales</taxon>
        <taxon>Symbiodiniaceae</taxon>
        <taxon>Symbiodinium</taxon>
    </lineage>
</organism>
<dbReference type="EMBL" id="LSRX01000607">
    <property type="protein sequence ID" value="OLP92771.1"/>
    <property type="molecule type" value="Genomic_DNA"/>
</dbReference>
<proteinExistence type="predicted"/>
<dbReference type="OrthoDB" id="10292109at2759"/>
<accession>A0A1Q9DC70</accession>
<feature type="region of interest" description="Disordered" evidence="1">
    <location>
        <begin position="173"/>
        <end position="205"/>
    </location>
</feature>
<name>A0A1Q9DC70_SYMMI</name>
<feature type="region of interest" description="Disordered" evidence="1">
    <location>
        <begin position="14"/>
        <end position="51"/>
    </location>
</feature>